<gene>
    <name evidence="1" type="ORF">VP01_976g2</name>
</gene>
<name>A0A0L6U5U5_9BASI</name>
<dbReference type="VEuPathDB" id="FungiDB:VP01_976g2"/>
<evidence type="ECO:0000313" key="2">
    <source>
        <dbReference type="Proteomes" id="UP000037035"/>
    </source>
</evidence>
<protein>
    <recommendedName>
        <fullName evidence="3">Retrotransposon gag domain-containing protein</fullName>
    </recommendedName>
</protein>
<dbReference type="OrthoDB" id="2514915at2759"/>
<reference evidence="1 2" key="1">
    <citation type="submission" date="2015-08" db="EMBL/GenBank/DDBJ databases">
        <title>Next Generation Sequencing and Analysis of the Genome of Puccinia sorghi L Schw, the Causal Agent of Maize Common Rust.</title>
        <authorList>
            <person name="Rochi L."/>
            <person name="Burguener G."/>
            <person name="Darino M."/>
            <person name="Turjanski A."/>
            <person name="Kreff E."/>
            <person name="Dieguez M.J."/>
            <person name="Sacco F."/>
        </authorList>
    </citation>
    <scope>NUCLEOTIDE SEQUENCE [LARGE SCALE GENOMIC DNA]</scope>
    <source>
        <strain evidence="1 2">RO10H11247</strain>
    </source>
</reference>
<dbReference type="Proteomes" id="UP000037035">
    <property type="component" value="Unassembled WGS sequence"/>
</dbReference>
<organism evidence="1 2">
    <name type="scientific">Puccinia sorghi</name>
    <dbReference type="NCBI Taxonomy" id="27349"/>
    <lineage>
        <taxon>Eukaryota</taxon>
        <taxon>Fungi</taxon>
        <taxon>Dikarya</taxon>
        <taxon>Basidiomycota</taxon>
        <taxon>Pucciniomycotina</taxon>
        <taxon>Pucciniomycetes</taxon>
        <taxon>Pucciniales</taxon>
        <taxon>Pucciniaceae</taxon>
        <taxon>Puccinia</taxon>
    </lineage>
</organism>
<dbReference type="AlphaFoldDB" id="A0A0L6U5U5"/>
<keyword evidence="2" id="KW-1185">Reference proteome</keyword>
<sequence length="77" mass="8780">MREFTIPILVSVKAFLDGLIKVFGEKFMKENAKHALAACKKQNFTIGEYNSEFKSLVYLVEGVEDTQIKKYIHGLNP</sequence>
<comment type="caution">
    <text evidence="1">The sequence shown here is derived from an EMBL/GenBank/DDBJ whole genome shotgun (WGS) entry which is preliminary data.</text>
</comment>
<evidence type="ECO:0008006" key="3">
    <source>
        <dbReference type="Google" id="ProtNLM"/>
    </source>
</evidence>
<accession>A0A0L6U5U5</accession>
<evidence type="ECO:0000313" key="1">
    <source>
        <dbReference type="EMBL" id="KNZ43876.1"/>
    </source>
</evidence>
<dbReference type="EMBL" id="LAVV01015458">
    <property type="protein sequence ID" value="KNZ43876.1"/>
    <property type="molecule type" value="Genomic_DNA"/>
</dbReference>
<proteinExistence type="predicted"/>